<keyword evidence="2" id="KW-1185">Reference proteome</keyword>
<protein>
    <recommendedName>
        <fullName evidence="3">Molybdenum cofactor carrier</fullName>
    </recommendedName>
</protein>
<evidence type="ECO:0000313" key="2">
    <source>
        <dbReference type="Proteomes" id="UP000035036"/>
    </source>
</evidence>
<dbReference type="EMBL" id="CP010312">
    <property type="protein sequence ID" value="AJF08324.1"/>
    <property type="molecule type" value="Genomic_DNA"/>
</dbReference>
<sequence length="157" mass="17119">MIIISGGQTGADLGALVAAQKAQIPTAGYAPKGFLTEKGPQPVLESYGLIEAPSANYNDRTLLNVYFSDATLIFARNAQSPGTAKTIEFCDKFEKKYLVVDPSQQGVEEKILDFLGEQDIFVLNVAGNRESKAPGICREVVGVLTEVFRRFEDKKSR</sequence>
<dbReference type="KEGG" id="gsb:GSUB_17670"/>
<keyword evidence="1" id="KW-0614">Plasmid</keyword>
<name>A0A0B5FUK8_9BACT</name>
<proteinExistence type="predicted"/>
<geneLocation type="plasmid" evidence="1 2">
    <name>pGSUB1</name>
</geneLocation>
<gene>
    <name evidence="1" type="ORF">GSUB_17670</name>
</gene>
<evidence type="ECO:0000313" key="1">
    <source>
        <dbReference type="EMBL" id="AJF08324.1"/>
    </source>
</evidence>
<dbReference type="InterPro" id="IPR024755">
    <property type="entry name" value="cpYpsA"/>
</dbReference>
<dbReference type="Proteomes" id="UP000035036">
    <property type="component" value="Plasmid pGSUB1"/>
</dbReference>
<dbReference type="Gene3D" id="3.40.50.450">
    <property type="match status" value="1"/>
</dbReference>
<dbReference type="AlphaFoldDB" id="A0A0B5FUK8"/>
<organism evidence="1 2">
    <name type="scientific">Geoalkalibacter subterraneus</name>
    <dbReference type="NCBI Taxonomy" id="483547"/>
    <lineage>
        <taxon>Bacteria</taxon>
        <taxon>Pseudomonadati</taxon>
        <taxon>Thermodesulfobacteriota</taxon>
        <taxon>Desulfuromonadia</taxon>
        <taxon>Desulfuromonadales</taxon>
        <taxon>Geoalkalibacteraceae</taxon>
        <taxon>Geoalkalibacter</taxon>
    </lineage>
</organism>
<dbReference type="Pfam" id="PF12694">
    <property type="entry name" value="cpYpsA"/>
    <property type="match status" value="1"/>
</dbReference>
<reference evidence="1 2" key="1">
    <citation type="journal article" date="2015" name="Genome Announc.">
        <title>Genomes of Geoalkalibacter ferrihydriticus Z-0531T and Geoalkalibacter subterraneus Red1T, Two Haloalkaliphilic Metal-Reducing Deltaproteobacteria.</title>
        <authorList>
            <person name="Badalamenti J.P."/>
            <person name="Krajmalnik-Brown R."/>
            <person name="Torres C.I."/>
            <person name="Bond D.R."/>
        </authorList>
    </citation>
    <scope>NUCLEOTIDE SEQUENCE [LARGE SCALE GENOMIC DNA]</scope>
    <source>
        <strain evidence="1 2">Red1</strain>
        <plasmid evidence="2">Plasmid pGSUB1</plasmid>
    </source>
</reference>
<evidence type="ECO:0008006" key="3">
    <source>
        <dbReference type="Google" id="ProtNLM"/>
    </source>
</evidence>
<accession>A0A0B5FUK8</accession>
<dbReference type="HOGENOM" id="CLU_108850_0_0_7"/>